<dbReference type="InterPro" id="IPR004360">
    <property type="entry name" value="Glyas_Fos-R_dOase_dom"/>
</dbReference>
<protein>
    <submittedName>
        <fullName evidence="2">Uncharacterized conserved protein PhnB, glyoxalase superfamily</fullName>
    </submittedName>
</protein>
<dbReference type="SUPFAM" id="SSF54593">
    <property type="entry name" value="Glyoxalase/Bleomycin resistance protein/Dihydroxybiphenyl dioxygenase"/>
    <property type="match status" value="1"/>
</dbReference>
<dbReference type="OrthoDB" id="9806868at2"/>
<dbReference type="Gene3D" id="3.30.720.120">
    <property type="match status" value="1"/>
</dbReference>
<dbReference type="PROSITE" id="PS51819">
    <property type="entry name" value="VOC"/>
    <property type="match status" value="1"/>
</dbReference>
<organism evidence="2 3">
    <name type="scientific">Paraburkholderia phenazinium</name>
    <dbReference type="NCBI Taxonomy" id="60549"/>
    <lineage>
        <taxon>Bacteria</taxon>
        <taxon>Pseudomonadati</taxon>
        <taxon>Pseudomonadota</taxon>
        <taxon>Betaproteobacteria</taxon>
        <taxon>Burkholderiales</taxon>
        <taxon>Burkholderiaceae</taxon>
        <taxon>Paraburkholderia</taxon>
    </lineage>
</organism>
<dbReference type="InterPro" id="IPR037523">
    <property type="entry name" value="VOC_core"/>
</dbReference>
<evidence type="ECO:0000313" key="2">
    <source>
        <dbReference type="EMBL" id="SIN95189.1"/>
    </source>
</evidence>
<dbReference type="RefSeq" id="WP_074293840.1">
    <property type="nucleotide sequence ID" value="NZ_FSRU01000001.1"/>
</dbReference>
<dbReference type="Gene3D" id="3.30.720.110">
    <property type="match status" value="1"/>
</dbReference>
<reference evidence="2 3" key="1">
    <citation type="submission" date="2016-11" db="EMBL/GenBank/DDBJ databases">
        <authorList>
            <person name="Jaros S."/>
            <person name="Januszkiewicz K."/>
            <person name="Wedrychowicz H."/>
        </authorList>
    </citation>
    <scope>NUCLEOTIDE SEQUENCE [LARGE SCALE GENOMIC DNA]</scope>
    <source>
        <strain evidence="2 3">GAS95</strain>
    </source>
</reference>
<dbReference type="Proteomes" id="UP000185151">
    <property type="component" value="Unassembled WGS sequence"/>
</dbReference>
<dbReference type="EMBL" id="FSRU01000001">
    <property type="protein sequence ID" value="SIN95189.1"/>
    <property type="molecule type" value="Genomic_DNA"/>
</dbReference>
<feature type="domain" description="VOC" evidence="1">
    <location>
        <begin position="8"/>
        <end position="132"/>
    </location>
</feature>
<gene>
    <name evidence="2" type="ORF">SAMN05444165_0222</name>
</gene>
<dbReference type="PANTHER" id="PTHR34109">
    <property type="entry name" value="BNAUNNG04460D PROTEIN-RELATED"/>
    <property type="match status" value="1"/>
</dbReference>
<proteinExistence type="predicted"/>
<dbReference type="PANTHER" id="PTHR34109:SF1">
    <property type="entry name" value="VOC DOMAIN-CONTAINING PROTEIN"/>
    <property type="match status" value="1"/>
</dbReference>
<dbReference type="InterPro" id="IPR029068">
    <property type="entry name" value="Glyas_Bleomycin-R_OHBP_Dase"/>
</dbReference>
<evidence type="ECO:0000259" key="1">
    <source>
        <dbReference type="PROSITE" id="PS51819"/>
    </source>
</evidence>
<dbReference type="AlphaFoldDB" id="A0A1N6FIT5"/>
<dbReference type="Pfam" id="PF00903">
    <property type="entry name" value="Glyoxalase"/>
    <property type="match status" value="1"/>
</dbReference>
<name>A0A1N6FIT5_9BURK</name>
<sequence>MSDLPSRPSLGAAVYYDDAFAALDWLEKAFGFERQFVVTDEDGQLAHSEMRFGDSYVMVCRAWNEDMASPQTLGGKNTQSVHVQLRDGIDAHCARARAAGAVITREPEDQFYGDRVYAARDPEGHVWSFGQTLRQVSREEAEQATGLKIDGWV</sequence>
<accession>A0A1N6FIT5</accession>
<keyword evidence="3" id="KW-1185">Reference proteome</keyword>
<evidence type="ECO:0000313" key="3">
    <source>
        <dbReference type="Proteomes" id="UP000185151"/>
    </source>
</evidence>